<comment type="catalytic activity">
    <reaction evidence="8">
        <text>a 2'-deoxycytidine in DNA + S-adenosyl-L-methionine = an N(4)-methyl-2'-deoxycytidine in DNA + S-adenosyl-L-homocysteine + H(+)</text>
        <dbReference type="Rhea" id="RHEA:16857"/>
        <dbReference type="Rhea" id="RHEA-COMP:11369"/>
        <dbReference type="Rhea" id="RHEA-COMP:13674"/>
        <dbReference type="ChEBI" id="CHEBI:15378"/>
        <dbReference type="ChEBI" id="CHEBI:57856"/>
        <dbReference type="ChEBI" id="CHEBI:59789"/>
        <dbReference type="ChEBI" id="CHEBI:85452"/>
        <dbReference type="ChEBI" id="CHEBI:137933"/>
        <dbReference type="EC" id="2.1.1.113"/>
    </reaction>
</comment>
<comment type="caution">
    <text evidence="10">The sequence shown here is derived from an EMBL/GenBank/DDBJ whole genome shotgun (WGS) entry which is preliminary data.</text>
</comment>
<organism evidence="10">
    <name type="scientific">marine sediment metagenome</name>
    <dbReference type="NCBI Taxonomy" id="412755"/>
    <lineage>
        <taxon>unclassified sequences</taxon>
        <taxon>metagenomes</taxon>
        <taxon>ecological metagenomes</taxon>
    </lineage>
</organism>
<dbReference type="GO" id="GO:0009307">
    <property type="term" value="P:DNA restriction-modification system"/>
    <property type="evidence" value="ECO:0007669"/>
    <property type="project" value="UniProtKB-KW"/>
</dbReference>
<accession>X0S9U3</accession>
<keyword evidence="4" id="KW-0808">Transferase</keyword>
<dbReference type="InterPro" id="IPR029063">
    <property type="entry name" value="SAM-dependent_MTases_sf"/>
</dbReference>
<name>X0S9U3_9ZZZZ</name>
<protein>
    <recommendedName>
        <fullName evidence="2">site-specific DNA-methyltransferase (cytosine-N(4)-specific)</fullName>
        <ecNumber evidence="2">2.1.1.113</ecNumber>
    </recommendedName>
</protein>
<dbReference type="GO" id="GO:0008170">
    <property type="term" value="F:N-methyltransferase activity"/>
    <property type="evidence" value="ECO:0007669"/>
    <property type="project" value="InterPro"/>
</dbReference>
<keyword evidence="6" id="KW-0680">Restriction system</keyword>
<sequence>TLYGKDGMRVLDPCAGYSSRLIGFYSCAREGEYIGIEPCKEIYNGLLRTQTELQPMAQNHNASFYNGCAENIMVDMNSYYDLIFTSPPYFDLEKYSNEKNQSYKRYFKYEEWLDKFLFVIIKESYRLLKNDGVFLLNVADCRNYKIVEHVEAFAKTIFRIEKVLIMVSSSKFSEYFAEPIFVFRKK</sequence>
<evidence type="ECO:0000256" key="4">
    <source>
        <dbReference type="ARBA" id="ARBA00022679"/>
    </source>
</evidence>
<dbReference type="GO" id="GO:0015667">
    <property type="term" value="F:site-specific DNA-methyltransferase (cytosine-N4-specific) activity"/>
    <property type="evidence" value="ECO:0007669"/>
    <property type="project" value="UniProtKB-EC"/>
</dbReference>
<dbReference type="InterPro" id="IPR002941">
    <property type="entry name" value="DNA_methylase_N4/N6"/>
</dbReference>
<keyword evidence="5" id="KW-0949">S-adenosyl-L-methionine</keyword>
<evidence type="ECO:0000259" key="9">
    <source>
        <dbReference type="Pfam" id="PF01555"/>
    </source>
</evidence>
<dbReference type="EMBL" id="BARS01007064">
    <property type="protein sequence ID" value="GAF77789.1"/>
    <property type="molecule type" value="Genomic_DNA"/>
</dbReference>
<dbReference type="PRINTS" id="PR00508">
    <property type="entry name" value="S21N4MTFRASE"/>
</dbReference>
<feature type="domain" description="DNA methylase N-4/N-6" evidence="9">
    <location>
        <begin position="81"/>
        <end position="185"/>
    </location>
</feature>
<keyword evidence="3" id="KW-0489">Methyltransferase</keyword>
<reference evidence="10" key="1">
    <citation type="journal article" date="2014" name="Front. Microbiol.">
        <title>High frequency of phylogenetically diverse reductive dehalogenase-homologous genes in deep subseafloor sedimentary metagenomes.</title>
        <authorList>
            <person name="Kawai M."/>
            <person name="Futagami T."/>
            <person name="Toyoda A."/>
            <person name="Takaki Y."/>
            <person name="Nishi S."/>
            <person name="Hori S."/>
            <person name="Arai W."/>
            <person name="Tsubouchi T."/>
            <person name="Morono Y."/>
            <person name="Uchiyama I."/>
            <person name="Ito T."/>
            <person name="Fujiyama A."/>
            <person name="Inagaki F."/>
            <person name="Takami H."/>
        </authorList>
    </citation>
    <scope>NUCLEOTIDE SEQUENCE</scope>
    <source>
        <strain evidence="10">Expedition CK06-06</strain>
    </source>
</reference>
<dbReference type="AlphaFoldDB" id="X0S9U3"/>
<evidence type="ECO:0000313" key="10">
    <source>
        <dbReference type="EMBL" id="GAF77789.1"/>
    </source>
</evidence>
<evidence type="ECO:0000256" key="3">
    <source>
        <dbReference type="ARBA" id="ARBA00022603"/>
    </source>
</evidence>
<dbReference type="GO" id="GO:0003677">
    <property type="term" value="F:DNA binding"/>
    <property type="evidence" value="ECO:0007669"/>
    <property type="project" value="UniProtKB-KW"/>
</dbReference>
<proteinExistence type="inferred from homology"/>
<evidence type="ECO:0000256" key="8">
    <source>
        <dbReference type="ARBA" id="ARBA00049120"/>
    </source>
</evidence>
<evidence type="ECO:0000256" key="1">
    <source>
        <dbReference type="ARBA" id="ARBA00010203"/>
    </source>
</evidence>
<dbReference type="GO" id="GO:0032259">
    <property type="term" value="P:methylation"/>
    <property type="evidence" value="ECO:0007669"/>
    <property type="project" value="UniProtKB-KW"/>
</dbReference>
<keyword evidence="7" id="KW-0238">DNA-binding</keyword>
<evidence type="ECO:0000256" key="6">
    <source>
        <dbReference type="ARBA" id="ARBA00022747"/>
    </source>
</evidence>
<dbReference type="SUPFAM" id="SSF53335">
    <property type="entry name" value="S-adenosyl-L-methionine-dependent methyltransferases"/>
    <property type="match status" value="1"/>
</dbReference>
<dbReference type="CDD" id="cd02440">
    <property type="entry name" value="AdoMet_MTases"/>
    <property type="match status" value="1"/>
</dbReference>
<dbReference type="Pfam" id="PF01555">
    <property type="entry name" value="N6_N4_Mtase"/>
    <property type="match status" value="1"/>
</dbReference>
<feature type="non-terminal residue" evidence="10">
    <location>
        <position position="1"/>
    </location>
</feature>
<comment type="similarity">
    <text evidence="1">Belongs to the N(4)/N(6)-methyltransferase family. N(4) subfamily.</text>
</comment>
<dbReference type="Gene3D" id="3.40.50.150">
    <property type="entry name" value="Vaccinia Virus protein VP39"/>
    <property type="match status" value="1"/>
</dbReference>
<dbReference type="InterPro" id="IPR001091">
    <property type="entry name" value="RM_Methyltransferase"/>
</dbReference>
<dbReference type="EC" id="2.1.1.113" evidence="2"/>
<dbReference type="InterPro" id="IPR017985">
    <property type="entry name" value="MeTrfase_CN4_CS"/>
</dbReference>
<evidence type="ECO:0000256" key="5">
    <source>
        <dbReference type="ARBA" id="ARBA00022691"/>
    </source>
</evidence>
<evidence type="ECO:0000256" key="2">
    <source>
        <dbReference type="ARBA" id="ARBA00012185"/>
    </source>
</evidence>
<dbReference type="PROSITE" id="PS00093">
    <property type="entry name" value="N4_MTASE"/>
    <property type="match status" value="1"/>
</dbReference>
<gene>
    <name evidence="10" type="ORF">S01H1_13681</name>
</gene>
<evidence type="ECO:0000256" key="7">
    <source>
        <dbReference type="ARBA" id="ARBA00023125"/>
    </source>
</evidence>